<dbReference type="InterPro" id="IPR036452">
    <property type="entry name" value="Ribo_hydro-like"/>
</dbReference>
<protein>
    <submittedName>
        <fullName evidence="1">Uncharacterized protein</fullName>
    </submittedName>
</protein>
<accession>A0A7R9Z176</accession>
<dbReference type="EMBL" id="HBED01008765">
    <property type="protein sequence ID" value="CAD8299200.1"/>
    <property type="molecule type" value="Transcribed_RNA"/>
</dbReference>
<proteinExistence type="predicted"/>
<evidence type="ECO:0000313" key="1">
    <source>
        <dbReference type="EMBL" id="CAD8299200.1"/>
    </source>
</evidence>
<name>A0A7R9Z176_9STRA</name>
<dbReference type="AlphaFoldDB" id="A0A7R9Z176"/>
<dbReference type="Gene3D" id="3.90.245.10">
    <property type="entry name" value="Ribonucleoside hydrolase-like"/>
    <property type="match status" value="1"/>
</dbReference>
<dbReference type="GO" id="GO:0016799">
    <property type="term" value="F:hydrolase activity, hydrolyzing N-glycosyl compounds"/>
    <property type="evidence" value="ECO:0007669"/>
    <property type="project" value="InterPro"/>
</dbReference>
<sequence length="129" mass="14215">MALSTDKIGRRVLVGKNVCHRCKYDENFDGSLRARIAEMPQSQYKTALQWVQRALSSSYGGSKLSPGKAKKLHDPLAFATLLDENVCVLREVSVGRKGGHWGSVLCDGTRTFAAVDYSSDSFLDSLFAR</sequence>
<gene>
    <name evidence="1" type="ORF">TDUB1175_LOCUS4307</name>
</gene>
<organism evidence="1">
    <name type="scientific">Pseudictyota dubia</name>
    <dbReference type="NCBI Taxonomy" id="2749911"/>
    <lineage>
        <taxon>Eukaryota</taxon>
        <taxon>Sar</taxon>
        <taxon>Stramenopiles</taxon>
        <taxon>Ochrophyta</taxon>
        <taxon>Bacillariophyta</taxon>
        <taxon>Mediophyceae</taxon>
        <taxon>Biddulphiophycidae</taxon>
        <taxon>Eupodiscales</taxon>
        <taxon>Odontellaceae</taxon>
        <taxon>Pseudictyota</taxon>
    </lineage>
</organism>
<reference evidence="1" key="1">
    <citation type="submission" date="2021-01" db="EMBL/GenBank/DDBJ databases">
        <authorList>
            <person name="Corre E."/>
            <person name="Pelletier E."/>
            <person name="Niang G."/>
            <person name="Scheremetjew M."/>
            <person name="Finn R."/>
            <person name="Kale V."/>
            <person name="Holt S."/>
            <person name="Cochrane G."/>
            <person name="Meng A."/>
            <person name="Brown T."/>
            <person name="Cohen L."/>
        </authorList>
    </citation>
    <scope>NUCLEOTIDE SEQUENCE</scope>
    <source>
        <strain evidence="1">CCMP147</strain>
    </source>
</reference>